<keyword evidence="4" id="KW-0967">Endosome</keyword>
<feature type="compositionally biased region" description="Acidic residues" evidence="9">
    <location>
        <begin position="1"/>
        <end position="14"/>
    </location>
</feature>
<dbReference type="GO" id="GO:0035091">
    <property type="term" value="F:phosphatidylinositol binding"/>
    <property type="evidence" value="ECO:0007669"/>
    <property type="project" value="InterPro"/>
</dbReference>
<evidence type="ECO:0000256" key="5">
    <source>
        <dbReference type="ARBA" id="ARBA00022927"/>
    </source>
</evidence>
<dbReference type="CDD" id="cd06867">
    <property type="entry name" value="PX_SNX41_42"/>
    <property type="match status" value="1"/>
</dbReference>
<evidence type="ECO:0000256" key="2">
    <source>
        <dbReference type="ARBA" id="ARBA00010883"/>
    </source>
</evidence>
<evidence type="ECO:0000256" key="7">
    <source>
        <dbReference type="ARBA" id="ARBA00023121"/>
    </source>
</evidence>
<evidence type="ECO:0000313" key="12">
    <source>
        <dbReference type="Proteomes" id="UP001385951"/>
    </source>
</evidence>
<keyword evidence="5" id="KW-0653">Protein transport</keyword>
<feature type="compositionally biased region" description="Polar residues" evidence="9">
    <location>
        <begin position="52"/>
        <end position="67"/>
    </location>
</feature>
<feature type="compositionally biased region" description="Polar residues" evidence="9">
    <location>
        <begin position="407"/>
        <end position="418"/>
    </location>
</feature>
<dbReference type="InterPro" id="IPR044106">
    <property type="entry name" value="PX_Snx41/Atg20"/>
</dbReference>
<feature type="compositionally biased region" description="Low complexity" evidence="9">
    <location>
        <begin position="30"/>
        <end position="43"/>
    </location>
</feature>
<feature type="domain" description="PX" evidence="10">
    <location>
        <begin position="82"/>
        <end position="201"/>
    </location>
</feature>
<proteinExistence type="inferred from homology"/>
<keyword evidence="12" id="KW-1185">Reference proteome</keyword>
<dbReference type="PANTHER" id="PTHR46979">
    <property type="entry name" value="SORTING NEXIN-41"/>
    <property type="match status" value="1"/>
</dbReference>
<dbReference type="Gene3D" id="3.30.1520.10">
    <property type="entry name" value="Phox-like domain"/>
    <property type="match status" value="1"/>
</dbReference>
<evidence type="ECO:0000256" key="6">
    <source>
        <dbReference type="ARBA" id="ARBA00023006"/>
    </source>
</evidence>
<accession>A0AAW0GDH1</accession>
<dbReference type="EMBL" id="JASBNA010000012">
    <property type="protein sequence ID" value="KAK7687972.1"/>
    <property type="molecule type" value="Genomic_DNA"/>
</dbReference>
<dbReference type="InterPro" id="IPR051079">
    <property type="entry name" value="Sorting_Nexin_Autophagy"/>
</dbReference>
<dbReference type="GO" id="GO:0005829">
    <property type="term" value="C:cytosol"/>
    <property type="evidence" value="ECO:0007669"/>
    <property type="project" value="GOC"/>
</dbReference>
<keyword evidence="6" id="KW-0072">Autophagy</keyword>
<feature type="region of interest" description="Disordered" evidence="9">
    <location>
        <begin position="1"/>
        <end position="67"/>
    </location>
</feature>
<dbReference type="Pfam" id="PF00787">
    <property type="entry name" value="PX"/>
    <property type="match status" value="1"/>
</dbReference>
<dbReference type="GO" id="GO:0015031">
    <property type="term" value="P:protein transport"/>
    <property type="evidence" value="ECO:0007669"/>
    <property type="project" value="UniProtKB-KW"/>
</dbReference>
<dbReference type="SMART" id="SM00312">
    <property type="entry name" value="PX"/>
    <property type="match status" value="1"/>
</dbReference>
<evidence type="ECO:0000256" key="3">
    <source>
        <dbReference type="ARBA" id="ARBA00022448"/>
    </source>
</evidence>
<dbReference type="CDD" id="cd07629">
    <property type="entry name" value="BAR_Atg20p"/>
    <property type="match status" value="1"/>
</dbReference>
<dbReference type="GO" id="GO:0042147">
    <property type="term" value="P:retrograde transport, endosome to Golgi"/>
    <property type="evidence" value="ECO:0007669"/>
    <property type="project" value="InterPro"/>
</dbReference>
<sequence length="592" mass="65618">MDPYETENPFEEEADRVQSEESSSYRVNLSAPSSPPAQSSRIPSSPPLGSASRPTFPSSGSHRTPQSYKNDYCCARDQWLHSGEDVEITITDAIKTTANSSSAYITYAIKSGMATAHHRYSEFESLRTNLTKLYPTLIIPPIPSKQSIGEYAIKQAKAKEDAAMIARRKRMLQTFLNRIGRHPILSNEHVFHRFLDGEVSWTEVLHSPPISQLPTNILKAPSHNPTDQNVVAAYAALPNPSATHALRRPDQRFLDSEVFTNKFAAHLSGPMEKVTRRAMKRWSDYSHDHAELGAALNGFSLNETGPLSSAIEKTGQAVDATYMSTTGLLQELEQNWAEPLNEYSQFASIIKKLLVYRHQKHVQYEMTQENLEAKREQLEELEKSEQAARRLEEALGRGRTGAEGSRVNGTGEDTTGTSPPGAGLSGGEPSRGERGDNGYLPPHPGPNPVRRRAPGMGFLSALSYTLHGMMDVDPVTARRNAISKSREQISLLEDALHLSAQDLKYSSSTIQADLDRFQRQKVADIREMAISMATSHRDWCKKNLEAWEEAKREVDKIPDHPNRVPEENGDNASVGVVNVNGSRDSPSTVDGH</sequence>
<organism evidence="11 12">
    <name type="scientific">Cerrena zonata</name>
    <dbReference type="NCBI Taxonomy" id="2478898"/>
    <lineage>
        <taxon>Eukaryota</taxon>
        <taxon>Fungi</taxon>
        <taxon>Dikarya</taxon>
        <taxon>Basidiomycota</taxon>
        <taxon>Agaricomycotina</taxon>
        <taxon>Agaricomycetes</taxon>
        <taxon>Polyporales</taxon>
        <taxon>Cerrenaceae</taxon>
        <taxon>Cerrena</taxon>
    </lineage>
</organism>
<comment type="subcellular location">
    <subcellularLocation>
        <location evidence="1">Endosome membrane</location>
        <topology evidence="1">Peripheral membrane protein</topology>
    </subcellularLocation>
</comment>
<dbReference type="SUPFAM" id="SSF64268">
    <property type="entry name" value="PX domain"/>
    <property type="match status" value="1"/>
</dbReference>
<comment type="similarity">
    <text evidence="2">Belongs to the sorting nexin family.</text>
</comment>
<keyword evidence="8" id="KW-0472">Membrane</keyword>
<feature type="compositionally biased region" description="Low complexity" evidence="9">
    <location>
        <begin position="570"/>
        <end position="585"/>
    </location>
</feature>
<evidence type="ECO:0000256" key="9">
    <source>
        <dbReference type="SAM" id="MobiDB-lite"/>
    </source>
</evidence>
<keyword evidence="3" id="KW-0813">Transport</keyword>
<reference evidence="11 12" key="1">
    <citation type="submission" date="2022-09" db="EMBL/GenBank/DDBJ databases">
        <authorList>
            <person name="Palmer J.M."/>
        </authorList>
    </citation>
    <scope>NUCLEOTIDE SEQUENCE [LARGE SCALE GENOMIC DNA]</scope>
    <source>
        <strain evidence="11 12">DSM 7382</strain>
    </source>
</reference>
<evidence type="ECO:0000256" key="4">
    <source>
        <dbReference type="ARBA" id="ARBA00022753"/>
    </source>
</evidence>
<dbReference type="PROSITE" id="PS50195">
    <property type="entry name" value="PX"/>
    <property type="match status" value="1"/>
</dbReference>
<feature type="region of interest" description="Disordered" evidence="9">
    <location>
        <begin position="553"/>
        <end position="592"/>
    </location>
</feature>
<dbReference type="Proteomes" id="UP001385951">
    <property type="component" value="Unassembled WGS sequence"/>
</dbReference>
<evidence type="ECO:0000256" key="1">
    <source>
        <dbReference type="ARBA" id="ARBA00004481"/>
    </source>
</evidence>
<dbReference type="InterPro" id="IPR001683">
    <property type="entry name" value="PX_dom"/>
</dbReference>
<evidence type="ECO:0000259" key="10">
    <source>
        <dbReference type="PROSITE" id="PS50195"/>
    </source>
</evidence>
<protein>
    <recommendedName>
        <fullName evidence="10">PX domain-containing protein</fullName>
    </recommendedName>
</protein>
<dbReference type="AlphaFoldDB" id="A0AAW0GDH1"/>
<feature type="compositionally biased region" description="Basic and acidic residues" evidence="9">
    <location>
        <begin position="553"/>
        <end position="566"/>
    </location>
</feature>
<evidence type="ECO:0000313" key="11">
    <source>
        <dbReference type="EMBL" id="KAK7687972.1"/>
    </source>
</evidence>
<dbReference type="GO" id="GO:0010008">
    <property type="term" value="C:endosome membrane"/>
    <property type="evidence" value="ECO:0007669"/>
    <property type="project" value="UniProtKB-SubCell"/>
</dbReference>
<comment type="caution">
    <text evidence="11">The sequence shown here is derived from an EMBL/GenBank/DDBJ whole genome shotgun (WGS) entry which is preliminary data.</text>
</comment>
<evidence type="ECO:0000256" key="8">
    <source>
        <dbReference type="ARBA" id="ARBA00023136"/>
    </source>
</evidence>
<dbReference type="GO" id="GO:0006914">
    <property type="term" value="P:autophagy"/>
    <property type="evidence" value="ECO:0007669"/>
    <property type="project" value="UniProtKB-KW"/>
</dbReference>
<dbReference type="Gene3D" id="1.20.1270.60">
    <property type="entry name" value="Arfaptin homology (AH) domain/BAR domain"/>
    <property type="match status" value="2"/>
</dbReference>
<name>A0AAW0GDH1_9APHY</name>
<dbReference type="InterPro" id="IPR036871">
    <property type="entry name" value="PX_dom_sf"/>
</dbReference>
<gene>
    <name evidence="11" type="ORF">QCA50_009191</name>
</gene>
<dbReference type="SUPFAM" id="SSF103657">
    <property type="entry name" value="BAR/IMD domain-like"/>
    <property type="match status" value="1"/>
</dbReference>
<dbReference type="InterPro" id="IPR027267">
    <property type="entry name" value="AH/BAR_dom_sf"/>
</dbReference>
<dbReference type="PANTHER" id="PTHR46979:SF2">
    <property type="entry name" value="SORTING NEXIN-41"/>
    <property type="match status" value="1"/>
</dbReference>
<feature type="region of interest" description="Disordered" evidence="9">
    <location>
        <begin position="393"/>
        <end position="454"/>
    </location>
</feature>
<keyword evidence="7" id="KW-0446">Lipid-binding</keyword>